<evidence type="ECO:0000313" key="2">
    <source>
        <dbReference type="EMBL" id="BCK56080.1"/>
    </source>
</evidence>
<dbReference type="Proteomes" id="UP000516173">
    <property type="component" value="Chromosome"/>
</dbReference>
<evidence type="ECO:0000313" key="3">
    <source>
        <dbReference type="Proteomes" id="UP000516173"/>
    </source>
</evidence>
<feature type="coiled-coil region" evidence="1">
    <location>
        <begin position="23"/>
        <end position="64"/>
    </location>
</feature>
<dbReference type="RefSeq" id="WP_187683225.1">
    <property type="nucleotide sequence ID" value="NZ_AP023396.1"/>
</dbReference>
<protein>
    <submittedName>
        <fullName evidence="2">Uncharacterized protein</fullName>
    </submittedName>
</protein>
<keyword evidence="3" id="KW-1185">Reference proteome</keyword>
<evidence type="ECO:0000256" key="1">
    <source>
        <dbReference type="SAM" id="Coils"/>
    </source>
</evidence>
<dbReference type="EMBL" id="AP023396">
    <property type="protein sequence ID" value="BCK56080.1"/>
    <property type="molecule type" value="Genomic_DNA"/>
</dbReference>
<keyword evidence="1" id="KW-0175">Coiled coil</keyword>
<reference evidence="2 3" key="1">
    <citation type="submission" date="2020-08" db="EMBL/GenBank/DDBJ databases">
        <title>Genome Sequencing of Nocardia wallacei strain FMUON74 and assembly.</title>
        <authorList>
            <person name="Toyokawa M."/>
            <person name="Uesaka K."/>
        </authorList>
    </citation>
    <scope>NUCLEOTIDE SEQUENCE [LARGE SCALE GENOMIC DNA]</scope>
    <source>
        <strain evidence="2 3">FMUON74</strain>
    </source>
</reference>
<accession>A0A7G1KLZ8</accession>
<sequence length="150" mass="16607">MKPLSESLIDLAARVKHIEESSAAARERNHAALQSRRAELEAAIEREGKELEQTAREVREAAHRWWRETRGSVEHQLDVLHADLAHGEAMDKEKRTERAAQTAEDAAMAAVILARYCVNAAEWAVVRAGLARGEAEAPVADRAGKPKVTR</sequence>
<organism evidence="2 3">
    <name type="scientific">Nocardia wallacei</name>
    <dbReference type="NCBI Taxonomy" id="480035"/>
    <lineage>
        <taxon>Bacteria</taxon>
        <taxon>Bacillati</taxon>
        <taxon>Actinomycetota</taxon>
        <taxon>Actinomycetes</taxon>
        <taxon>Mycobacteriales</taxon>
        <taxon>Nocardiaceae</taxon>
        <taxon>Nocardia</taxon>
    </lineage>
</organism>
<dbReference type="KEGG" id="nwl:NWFMUON74_38520"/>
<dbReference type="GeneID" id="80348362"/>
<name>A0A7G1KLZ8_9NOCA</name>
<proteinExistence type="predicted"/>
<dbReference type="AlphaFoldDB" id="A0A7G1KLZ8"/>
<gene>
    <name evidence="2" type="ORF">NWFMUON74_38520</name>
</gene>